<dbReference type="GeneTree" id="ENSGT00970000197402"/>
<organism evidence="1 2">
    <name type="scientific">Callorhinchus milii</name>
    <name type="common">Ghost shark</name>
    <dbReference type="NCBI Taxonomy" id="7868"/>
    <lineage>
        <taxon>Eukaryota</taxon>
        <taxon>Metazoa</taxon>
        <taxon>Chordata</taxon>
        <taxon>Craniata</taxon>
        <taxon>Vertebrata</taxon>
        <taxon>Chondrichthyes</taxon>
        <taxon>Holocephali</taxon>
        <taxon>Chimaeriformes</taxon>
        <taxon>Callorhinchidae</taxon>
        <taxon>Callorhinchus</taxon>
    </lineage>
</organism>
<protein>
    <submittedName>
        <fullName evidence="1">Uncharacterized protein</fullName>
    </submittedName>
</protein>
<dbReference type="AlphaFoldDB" id="A0A4W3GBT4"/>
<accession>A0A4W3GBT4</accession>
<sequence>QHQYQYYSTGLLSTHDHFYEQQRHVLGPSKKKKKEEKKLKAKLKKVKRRREVEHSIGESPHRLEMKIFAKFSHDAPPPGSKKKHLSLEQLNARRRKVWLSIAKKEVPKVSSSTVSHQLHLSYS</sequence>
<keyword evidence="2" id="KW-1185">Reference proteome</keyword>
<proteinExistence type="predicted"/>
<reference evidence="2" key="3">
    <citation type="journal article" date="2014" name="Nature">
        <title>Elephant shark genome provides unique insights into gnathostome evolution.</title>
        <authorList>
            <consortium name="International Elephant Shark Genome Sequencing Consortium"/>
            <person name="Venkatesh B."/>
            <person name="Lee A.P."/>
            <person name="Ravi V."/>
            <person name="Maurya A.K."/>
            <person name="Lian M.M."/>
            <person name="Swann J.B."/>
            <person name="Ohta Y."/>
            <person name="Flajnik M.F."/>
            <person name="Sutoh Y."/>
            <person name="Kasahara M."/>
            <person name="Hoon S."/>
            <person name="Gangu V."/>
            <person name="Roy S.W."/>
            <person name="Irimia M."/>
            <person name="Korzh V."/>
            <person name="Kondrychyn I."/>
            <person name="Lim Z.W."/>
            <person name="Tay B.H."/>
            <person name="Tohari S."/>
            <person name="Kong K.W."/>
            <person name="Ho S."/>
            <person name="Lorente-Galdos B."/>
            <person name="Quilez J."/>
            <person name="Marques-Bonet T."/>
            <person name="Raney B.J."/>
            <person name="Ingham P.W."/>
            <person name="Tay A."/>
            <person name="Hillier L.W."/>
            <person name="Minx P."/>
            <person name="Boehm T."/>
            <person name="Wilson R.K."/>
            <person name="Brenner S."/>
            <person name="Warren W.C."/>
        </authorList>
    </citation>
    <scope>NUCLEOTIDE SEQUENCE [LARGE SCALE GENOMIC DNA]</scope>
</reference>
<name>A0A4W3GBT4_CALMI</name>
<reference evidence="1" key="4">
    <citation type="submission" date="2025-08" db="UniProtKB">
        <authorList>
            <consortium name="Ensembl"/>
        </authorList>
    </citation>
    <scope>IDENTIFICATION</scope>
</reference>
<dbReference type="STRING" id="7868.ENSCMIP00000000678"/>
<dbReference type="Ensembl" id="ENSCMIT00000000726.1">
    <property type="protein sequence ID" value="ENSCMIP00000000678.1"/>
    <property type="gene ID" value="ENSCMIG00000000485.1"/>
</dbReference>
<reference evidence="2" key="2">
    <citation type="journal article" date="2007" name="PLoS Biol.">
        <title>Survey sequencing and comparative analysis of the elephant shark (Callorhinchus milii) genome.</title>
        <authorList>
            <person name="Venkatesh B."/>
            <person name="Kirkness E.F."/>
            <person name="Loh Y.H."/>
            <person name="Halpern A.L."/>
            <person name="Lee A.P."/>
            <person name="Johnson J."/>
            <person name="Dandona N."/>
            <person name="Viswanathan L.D."/>
            <person name="Tay A."/>
            <person name="Venter J.C."/>
            <person name="Strausberg R.L."/>
            <person name="Brenner S."/>
        </authorList>
    </citation>
    <scope>NUCLEOTIDE SEQUENCE [LARGE SCALE GENOMIC DNA]</scope>
</reference>
<reference evidence="2" key="1">
    <citation type="journal article" date="2006" name="Science">
        <title>Ancient noncoding elements conserved in the human genome.</title>
        <authorList>
            <person name="Venkatesh B."/>
            <person name="Kirkness E.F."/>
            <person name="Loh Y.H."/>
            <person name="Halpern A.L."/>
            <person name="Lee A.P."/>
            <person name="Johnson J."/>
            <person name="Dandona N."/>
            <person name="Viswanathan L.D."/>
            <person name="Tay A."/>
            <person name="Venter J.C."/>
            <person name="Strausberg R.L."/>
            <person name="Brenner S."/>
        </authorList>
    </citation>
    <scope>NUCLEOTIDE SEQUENCE [LARGE SCALE GENOMIC DNA]</scope>
</reference>
<reference evidence="1" key="5">
    <citation type="submission" date="2025-09" db="UniProtKB">
        <authorList>
            <consortium name="Ensembl"/>
        </authorList>
    </citation>
    <scope>IDENTIFICATION</scope>
</reference>
<dbReference type="Proteomes" id="UP000314986">
    <property type="component" value="Unassembled WGS sequence"/>
</dbReference>
<dbReference type="InParanoid" id="A0A4W3GBT4"/>
<evidence type="ECO:0000313" key="1">
    <source>
        <dbReference type="Ensembl" id="ENSCMIP00000000678.1"/>
    </source>
</evidence>
<evidence type="ECO:0000313" key="2">
    <source>
        <dbReference type="Proteomes" id="UP000314986"/>
    </source>
</evidence>